<gene>
    <name evidence="2" type="ORF">MARGE09_P3120</name>
</gene>
<dbReference type="AlphaFoldDB" id="A0AAN1WJV6"/>
<organism evidence="2 3">
    <name type="scientific">Marinagarivorans cellulosilyticus</name>
    <dbReference type="NCBI Taxonomy" id="2721545"/>
    <lineage>
        <taxon>Bacteria</taxon>
        <taxon>Pseudomonadati</taxon>
        <taxon>Pseudomonadota</taxon>
        <taxon>Gammaproteobacteria</taxon>
        <taxon>Cellvibrionales</taxon>
        <taxon>Cellvibrionaceae</taxon>
        <taxon>Marinagarivorans</taxon>
    </lineage>
</organism>
<sequence>MLQAFDPVSQQLIQTLVNLVNRSTGVVDGARLPVSSQFAGSYVYASPNSRRVCHDALKPLEDMGLIECGWHLKVLEDFETLKHIHVPRGKAFLEYLSIAPQVDMVANAATTLLELKCGVDWIDHKINEIGERWRLGARYLSLGPEHIAQVVIAATVAKKLAKEPLRGRSIRALSLDWFGAAHMLDEHKQVITLFCESKIHPAAKELDYEDQLASLGLIHSSSLLHLRGPFDAICDDDKLIDVGGWSGAALCAEFIRGFERTSVPDYVLTIEDLTLYQRYIAAVQDNGLVVYVGDFPTSRTLNFYEKLVDKLPPEVALYHWGNIDLAGFKSLLALQSKLLLRRVLPFNMGAEQLLANPAPGGPLGLSKLRKLAFSCQKEIRDTLIGIASLPEEKVRECPSDCMPIRTPHSDEPLA</sequence>
<dbReference type="Proteomes" id="UP001320119">
    <property type="component" value="Chromosome"/>
</dbReference>
<protein>
    <recommendedName>
        <fullName evidence="1">Wadjet protein JetD C-terminal domain-containing protein</fullName>
    </recommendedName>
</protein>
<evidence type="ECO:0000313" key="2">
    <source>
        <dbReference type="EMBL" id="BCD98919.1"/>
    </source>
</evidence>
<accession>A0AAN1WJV6</accession>
<dbReference type="InterPro" id="IPR024534">
    <property type="entry name" value="JetD_C"/>
</dbReference>
<reference evidence="2 3" key="1">
    <citation type="journal article" date="2022" name="IScience">
        <title>An ultrasensitive nanofiber-based assay for enzymatic hydrolysis and deep-sea microbial degradation of cellulose.</title>
        <authorList>
            <person name="Tsudome M."/>
            <person name="Tachioka M."/>
            <person name="Miyazaki M."/>
            <person name="Uchimura K."/>
            <person name="Tsuda M."/>
            <person name="Takaki Y."/>
            <person name="Deguchi S."/>
        </authorList>
    </citation>
    <scope>NUCLEOTIDE SEQUENCE [LARGE SCALE GENOMIC DNA]</scope>
    <source>
        <strain evidence="2 3">GE09</strain>
    </source>
</reference>
<evidence type="ECO:0000313" key="3">
    <source>
        <dbReference type="Proteomes" id="UP001320119"/>
    </source>
</evidence>
<keyword evidence="3" id="KW-1185">Reference proteome</keyword>
<dbReference type="Pfam" id="PF09983">
    <property type="entry name" value="JetD_C"/>
    <property type="match status" value="1"/>
</dbReference>
<dbReference type="KEGG" id="marq:MARGE09_P3120"/>
<proteinExistence type="predicted"/>
<dbReference type="EMBL" id="AP023086">
    <property type="protein sequence ID" value="BCD98919.1"/>
    <property type="molecule type" value="Genomic_DNA"/>
</dbReference>
<feature type="domain" description="Wadjet protein JetD C-terminal" evidence="1">
    <location>
        <begin position="262"/>
        <end position="355"/>
    </location>
</feature>
<dbReference type="RefSeq" id="WP_236983634.1">
    <property type="nucleotide sequence ID" value="NZ_AP023086.1"/>
</dbReference>
<name>A0AAN1WJV6_9GAMM</name>
<evidence type="ECO:0000259" key="1">
    <source>
        <dbReference type="Pfam" id="PF09983"/>
    </source>
</evidence>